<protein>
    <submittedName>
        <fullName evidence="2">Uncharacterized protein</fullName>
    </submittedName>
</protein>
<feature type="region of interest" description="Disordered" evidence="1">
    <location>
        <begin position="239"/>
        <end position="267"/>
    </location>
</feature>
<dbReference type="AlphaFoldDB" id="A0A9Q0MH65"/>
<evidence type="ECO:0000256" key="1">
    <source>
        <dbReference type="SAM" id="MobiDB-lite"/>
    </source>
</evidence>
<keyword evidence="3" id="KW-1185">Reference proteome</keyword>
<name>A0A9Q0MH65_BLOTA</name>
<proteinExistence type="predicted"/>
<accession>A0A9Q0MH65</accession>
<dbReference type="EMBL" id="JAPWDV010000001">
    <property type="protein sequence ID" value="KAJ6225931.1"/>
    <property type="molecule type" value="Genomic_DNA"/>
</dbReference>
<dbReference type="Proteomes" id="UP001142055">
    <property type="component" value="Chromosome 1"/>
</dbReference>
<evidence type="ECO:0000313" key="3">
    <source>
        <dbReference type="Proteomes" id="UP001142055"/>
    </source>
</evidence>
<sequence length="267" mass="27789">MLCSDCGGSCGGGCGYSNPCGNVAPAPVIETDCGYGGCNSGGSNHRTTSTQSGYHKTVTTVEKEERNDHLKIVIQPQQKVIRRTYVEPQPTIIKRRTTYIEPTYHAPLKKHRYVENYGDSTCDGPCGGSKVVKIIKKTTYADDTVGCTTCGNTHGQLVYDEQPTVVRKVTKIINRPAVTKVITKVVSEPSDIGYGSSVGYRSGLGVGGYGGVGRYGGIGGGGVGGVGSRSNAGAFAYASAGASSSSGGYNTGGCQSGCDGDQWKKKK</sequence>
<reference evidence="2" key="1">
    <citation type="submission" date="2022-12" db="EMBL/GenBank/DDBJ databases">
        <title>Genome assemblies of Blomia tropicalis.</title>
        <authorList>
            <person name="Cui Y."/>
        </authorList>
    </citation>
    <scope>NUCLEOTIDE SEQUENCE</scope>
    <source>
        <tissue evidence="2">Adult mites</tissue>
    </source>
</reference>
<gene>
    <name evidence="2" type="ORF">RDWZM_004476</name>
</gene>
<comment type="caution">
    <text evidence="2">The sequence shown here is derived from an EMBL/GenBank/DDBJ whole genome shotgun (WGS) entry which is preliminary data.</text>
</comment>
<feature type="compositionally biased region" description="Low complexity" evidence="1">
    <location>
        <begin position="239"/>
        <end position="248"/>
    </location>
</feature>
<organism evidence="2 3">
    <name type="scientific">Blomia tropicalis</name>
    <name type="common">Mite</name>
    <dbReference type="NCBI Taxonomy" id="40697"/>
    <lineage>
        <taxon>Eukaryota</taxon>
        <taxon>Metazoa</taxon>
        <taxon>Ecdysozoa</taxon>
        <taxon>Arthropoda</taxon>
        <taxon>Chelicerata</taxon>
        <taxon>Arachnida</taxon>
        <taxon>Acari</taxon>
        <taxon>Acariformes</taxon>
        <taxon>Sarcoptiformes</taxon>
        <taxon>Astigmata</taxon>
        <taxon>Glycyphagoidea</taxon>
        <taxon>Echimyopodidae</taxon>
        <taxon>Blomia</taxon>
    </lineage>
</organism>
<evidence type="ECO:0000313" key="2">
    <source>
        <dbReference type="EMBL" id="KAJ6225931.1"/>
    </source>
</evidence>